<dbReference type="EMBL" id="LK052886">
    <property type="protein sequence ID" value="CDR37692.1"/>
    <property type="molecule type" value="Genomic_DNA"/>
</dbReference>
<organism evidence="1">
    <name type="scientific">Cyberlindnera fabianii</name>
    <name type="common">Yeast</name>
    <name type="synonym">Hansenula fabianii</name>
    <dbReference type="NCBI Taxonomy" id="36022"/>
    <lineage>
        <taxon>Eukaryota</taxon>
        <taxon>Fungi</taxon>
        <taxon>Dikarya</taxon>
        <taxon>Ascomycota</taxon>
        <taxon>Saccharomycotina</taxon>
        <taxon>Saccharomycetes</taxon>
        <taxon>Phaffomycetales</taxon>
        <taxon>Phaffomycetaceae</taxon>
        <taxon>Cyberlindnera</taxon>
    </lineage>
</organism>
<accession>A0A061AJC7</accession>
<sequence length="114" mass="12346">MLAIRNALSTTAAPVAAATTTTRLFTTSALRLLKDTSKNSAIALDINTKVPKSAEVGNSFSSFAEYRKSAISHGPLAKKLSVNKSNNEFDQVLSEARHYSEAFSKAARHLAYRE</sequence>
<proteinExistence type="predicted"/>
<gene>
    <name evidence="1" type="ORF">CYFA0S_01e15082g</name>
</gene>
<name>A0A061AJC7_CYBFA</name>
<reference evidence="1" key="1">
    <citation type="journal article" date="2014" name="Genome Announc.">
        <title>Genome sequence of the yeast Cyberlindnera fabianii (Hansenula fabianii).</title>
        <authorList>
            <person name="Freel K.C."/>
            <person name="Sarilar V."/>
            <person name="Neuveglise C."/>
            <person name="Devillers H."/>
            <person name="Friedrich A."/>
            <person name="Schacherer J."/>
        </authorList>
    </citation>
    <scope>NUCLEOTIDE SEQUENCE</scope>
    <source>
        <strain evidence="1">YJS4271</strain>
    </source>
</reference>
<dbReference type="AlphaFoldDB" id="A0A061AJC7"/>
<dbReference type="OrthoDB" id="3982631at2759"/>
<evidence type="ECO:0000313" key="1">
    <source>
        <dbReference type="EMBL" id="CDR37692.1"/>
    </source>
</evidence>
<protein>
    <submittedName>
        <fullName evidence="1">CYFA0S01e15082g1_1</fullName>
    </submittedName>
</protein>